<dbReference type="GO" id="GO:0006633">
    <property type="term" value="P:fatty acid biosynthetic process"/>
    <property type="evidence" value="ECO:0007669"/>
    <property type="project" value="TreeGrafter"/>
</dbReference>
<dbReference type="GO" id="GO:0004314">
    <property type="term" value="F:[acyl-carrier-protein] S-malonyltransferase activity"/>
    <property type="evidence" value="ECO:0007669"/>
    <property type="project" value="UniProtKB-EC"/>
</dbReference>
<organism evidence="6 7">
    <name type="scientific">Nocardia brasiliensis (strain ATCC 700358 / HUJEG-1)</name>
    <dbReference type="NCBI Taxonomy" id="1133849"/>
    <lineage>
        <taxon>Bacteria</taxon>
        <taxon>Bacillati</taxon>
        <taxon>Actinomycetota</taxon>
        <taxon>Actinomycetes</taxon>
        <taxon>Mycobacteriales</taxon>
        <taxon>Nocardiaceae</taxon>
        <taxon>Nocardia</taxon>
    </lineage>
</organism>
<dbReference type="EMBL" id="CP003876">
    <property type="protein sequence ID" value="AFU03180.1"/>
    <property type="molecule type" value="Genomic_DNA"/>
</dbReference>
<gene>
    <name evidence="6" type="ORF">O3I_026155</name>
</gene>
<comment type="catalytic activity">
    <reaction evidence="4">
        <text>holo-[ACP] + malonyl-CoA = malonyl-[ACP] + CoA</text>
        <dbReference type="Rhea" id="RHEA:41792"/>
        <dbReference type="Rhea" id="RHEA-COMP:9623"/>
        <dbReference type="Rhea" id="RHEA-COMP:9685"/>
        <dbReference type="ChEBI" id="CHEBI:57287"/>
        <dbReference type="ChEBI" id="CHEBI:57384"/>
        <dbReference type="ChEBI" id="CHEBI:64479"/>
        <dbReference type="ChEBI" id="CHEBI:78449"/>
        <dbReference type="EC" id="2.3.1.39"/>
    </reaction>
</comment>
<evidence type="ECO:0000313" key="7">
    <source>
        <dbReference type="Proteomes" id="UP000006304"/>
    </source>
</evidence>
<dbReference type="EC" id="2.3.1.39" evidence="1"/>
<evidence type="ECO:0000256" key="1">
    <source>
        <dbReference type="ARBA" id="ARBA00013258"/>
    </source>
</evidence>
<dbReference type="InterPro" id="IPR001227">
    <property type="entry name" value="Ac_transferase_dom_sf"/>
</dbReference>
<dbReference type="Proteomes" id="UP000006304">
    <property type="component" value="Chromosome"/>
</dbReference>
<dbReference type="Gene3D" id="3.30.70.250">
    <property type="entry name" value="Malonyl-CoA ACP transacylase, ACP-binding"/>
    <property type="match status" value="1"/>
</dbReference>
<dbReference type="Gene3D" id="3.40.366.10">
    <property type="entry name" value="Malonyl-Coenzyme A Acyl Carrier Protein, domain 2"/>
    <property type="match status" value="1"/>
</dbReference>
<dbReference type="PANTHER" id="PTHR42681">
    <property type="entry name" value="MALONYL-COA-ACYL CARRIER PROTEIN TRANSACYLASE, MITOCHONDRIAL"/>
    <property type="match status" value="1"/>
</dbReference>
<evidence type="ECO:0000313" key="6">
    <source>
        <dbReference type="EMBL" id="AFU03180.1"/>
    </source>
</evidence>
<proteinExistence type="predicted"/>
<dbReference type="InterPro" id="IPR016035">
    <property type="entry name" value="Acyl_Trfase/lysoPLipase"/>
</dbReference>
<dbReference type="InterPro" id="IPR014043">
    <property type="entry name" value="Acyl_transferase_dom"/>
</dbReference>
<dbReference type="SUPFAM" id="SSF52151">
    <property type="entry name" value="FabD/lysophospholipase-like"/>
    <property type="match status" value="1"/>
</dbReference>
<dbReference type="STRING" id="1133849.O3I_026155"/>
<accession>K0F244</accession>
<keyword evidence="3" id="KW-0012">Acyltransferase</keyword>
<dbReference type="HOGENOM" id="CLU_030558_1_1_11"/>
<protein>
    <recommendedName>
        <fullName evidence="1">[acyl-carrier-protein] S-malonyltransferase</fullName>
        <ecNumber evidence="1">2.3.1.39</ecNumber>
    </recommendedName>
</protein>
<dbReference type="KEGG" id="nbr:O3I_026155"/>
<dbReference type="PANTHER" id="PTHR42681:SF1">
    <property type="entry name" value="MALONYL-COA-ACYL CARRIER PROTEIN TRANSACYLASE, MITOCHONDRIAL"/>
    <property type="match status" value="1"/>
</dbReference>
<dbReference type="Pfam" id="PF00698">
    <property type="entry name" value="Acyl_transf_1"/>
    <property type="match status" value="1"/>
</dbReference>
<reference evidence="6 7" key="1">
    <citation type="journal article" date="2012" name="J. Bacteriol.">
        <title>Complete genome sequence of Nocardia brasiliensis HUJEG-1.</title>
        <authorList>
            <person name="Vera-Cabrera L."/>
            <person name="Ortiz-Lopez R."/>
            <person name="Elizondo-Gonzalez R."/>
            <person name="Perez-Maya A.A."/>
            <person name="Ocampo-Candiani J."/>
        </authorList>
    </citation>
    <scope>NUCLEOTIDE SEQUENCE [LARGE SCALE GENOMIC DNA]</scope>
    <source>
        <strain evidence="7">ATCC 700358</strain>
    </source>
</reference>
<dbReference type="SUPFAM" id="SSF55048">
    <property type="entry name" value="Probable ACP-binding domain of malonyl-CoA ACP transacylase"/>
    <property type="match status" value="1"/>
</dbReference>
<dbReference type="InterPro" id="IPR050858">
    <property type="entry name" value="Mal-CoA-ACP_Trans/PKS_FabD"/>
</dbReference>
<dbReference type="eggNOG" id="COG0331">
    <property type="taxonomic scope" value="Bacteria"/>
</dbReference>
<dbReference type="SMART" id="SM00827">
    <property type="entry name" value="PKS_AT"/>
    <property type="match status" value="1"/>
</dbReference>
<keyword evidence="7" id="KW-1185">Reference proteome</keyword>
<feature type="domain" description="Malonyl-CoA:ACP transacylase (MAT)" evidence="5">
    <location>
        <begin position="14"/>
        <end position="277"/>
    </location>
</feature>
<dbReference type="AlphaFoldDB" id="K0F244"/>
<evidence type="ECO:0000256" key="3">
    <source>
        <dbReference type="ARBA" id="ARBA00023315"/>
    </source>
</evidence>
<name>K0F244_NOCB7</name>
<evidence type="ECO:0000256" key="2">
    <source>
        <dbReference type="ARBA" id="ARBA00022679"/>
    </source>
</evidence>
<evidence type="ECO:0000256" key="4">
    <source>
        <dbReference type="ARBA" id="ARBA00048462"/>
    </source>
</evidence>
<sequence>MGDRWRDTAQWRIVDEISAWTGRDVAELILRTGEPGLRRTDSAQLAIFTMSLLALDYLTEHHSIGPIHACAGHSLGEYTALVAAGALTPETGAKLVAARGAAMRIATLRCPGTMAAILGAGSEVVEGFAAAARADGARVWVANVNGPRQVVVSGTAEGVDAVAQDARLARLKVVRIPVGGAFHTPLMRPAVPLLRRALAAAEFERTGVAVVANADAGLYTATRWRALAERQLTAPVRWTAVLATLSRLGCTRLVEVGPSRILAKAIGRGDHAPTVRYFGYPAEFEP</sequence>
<evidence type="ECO:0000259" key="5">
    <source>
        <dbReference type="SMART" id="SM00827"/>
    </source>
</evidence>
<dbReference type="InterPro" id="IPR016036">
    <property type="entry name" value="Malonyl_transacylase_ACP-bd"/>
</dbReference>
<keyword evidence="2 6" id="KW-0808">Transferase</keyword>